<dbReference type="EMBL" id="DSYZ01000057">
    <property type="protein sequence ID" value="HGT82586.1"/>
    <property type="molecule type" value="Genomic_DNA"/>
</dbReference>
<organism evidence="2">
    <name type="scientific">Archaeoglobus fulgidus</name>
    <dbReference type="NCBI Taxonomy" id="2234"/>
    <lineage>
        <taxon>Archaea</taxon>
        <taxon>Methanobacteriati</taxon>
        <taxon>Methanobacteriota</taxon>
        <taxon>Archaeoglobi</taxon>
        <taxon>Archaeoglobales</taxon>
        <taxon>Archaeoglobaceae</taxon>
        <taxon>Archaeoglobus</taxon>
    </lineage>
</organism>
<gene>
    <name evidence="2" type="ORF">ENT52_02525</name>
</gene>
<evidence type="ECO:0000313" key="2">
    <source>
        <dbReference type="EMBL" id="HGT82586.1"/>
    </source>
</evidence>
<evidence type="ECO:0000256" key="1">
    <source>
        <dbReference type="SAM" id="Phobius"/>
    </source>
</evidence>
<dbReference type="PANTHER" id="PTHR35337">
    <property type="entry name" value="SLR1478 PROTEIN"/>
    <property type="match status" value="1"/>
</dbReference>
<dbReference type="AlphaFoldDB" id="A0A7J3M0X9"/>
<proteinExistence type="predicted"/>
<feature type="transmembrane region" description="Helical" evidence="1">
    <location>
        <begin position="80"/>
        <end position="108"/>
    </location>
</feature>
<dbReference type="PANTHER" id="PTHR35337:SF1">
    <property type="entry name" value="SLR1478 PROTEIN"/>
    <property type="match status" value="1"/>
</dbReference>
<protein>
    <submittedName>
        <fullName evidence="2">Stage II sporulation protein M</fullName>
    </submittedName>
</protein>
<name>A0A7J3M0X9_ARCFL</name>
<sequence length="190" mass="21567">MKKFFKLPGFIFLVIKIAFLALTLIFFGSCYLGYLLAETYPESVGKEIESLRDFLRSFSYEMSPFEIFLLIFLNNSIKSFVAMLLGVFFGIVPVLFVFLNGLIIGFFAKFIGSEIGIVTFILLLLPHGILEIPAVILACSYGFWLGAEFVRDRKNIKKHLSKAVFNFARFVLPMLLAAAFIETLLISFRL</sequence>
<keyword evidence="1" id="KW-0472">Membrane</keyword>
<feature type="transmembrane region" description="Helical" evidence="1">
    <location>
        <begin position="12"/>
        <end position="34"/>
    </location>
</feature>
<feature type="transmembrane region" description="Helical" evidence="1">
    <location>
        <begin position="120"/>
        <end position="146"/>
    </location>
</feature>
<keyword evidence="1" id="KW-1133">Transmembrane helix</keyword>
<keyword evidence="1" id="KW-0812">Transmembrane</keyword>
<comment type="caution">
    <text evidence="2">The sequence shown here is derived from an EMBL/GenBank/DDBJ whole genome shotgun (WGS) entry which is preliminary data.</text>
</comment>
<feature type="transmembrane region" description="Helical" evidence="1">
    <location>
        <begin position="167"/>
        <end position="188"/>
    </location>
</feature>
<accession>A0A7J3M0X9</accession>
<reference evidence="2" key="1">
    <citation type="journal article" date="2020" name="mSystems">
        <title>Genome- and Community-Level Interaction Insights into Carbon Utilization and Element Cycling Functions of Hydrothermarchaeota in Hydrothermal Sediment.</title>
        <authorList>
            <person name="Zhou Z."/>
            <person name="Liu Y."/>
            <person name="Xu W."/>
            <person name="Pan J."/>
            <person name="Luo Z.H."/>
            <person name="Li M."/>
        </authorList>
    </citation>
    <scope>NUCLEOTIDE SEQUENCE [LARGE SCALE GENOMIC DNA]</scope>
    <source>
        <strain evidence="2">SpSt-587</strain>
    </source>
</reference>
<dbReference type="PROSITE" id="PS51257">
    <property type="entry name" value="PROKAR_LIPOPROTEIN"/>
    <property type="match status" value="1"/>
</dbReference>
<dbReference type="InterPro" id="IPR002798">
    <property type="entry name" value="SpoIIM-like"/>
</dbReference>
<dbReference type="Pfam" id="PF01944">
    <property type="entry name" value="SpoIIM"/>
    <property type="match status" value="1"/>
</dbReference>